<keyword evidence="4" id="KW-0597">Phosphoprotein</keyword>
<comment type="catalytic activity">
    <reaction evidence="1">
        <text>ATP + protein L-histidine = ADP + protein N-phospho-L-histidine.</text>
        <dbReference type="EC" id="2.7.13.3"/>
    </reaction>
</comment>
<keyword evidence="14" id="KW-1185">Reference proteome</keyword>
<evidence type="ECO:0000256" key="2">
    <source>
        <dbReference type="ARBA" id="ARBA00004370"/>
    </source>
</evidence>
<dbReference type="InterPro" id="IPR050351">
    <property type="entry name" value="BphY/WalK/GraS-like"/>
</dbReference>
<dbReference type="InterPro" id="IPR005467">
    <property type="entry name" value="His_kinase_dom"/>
</dbReference>
<dbReference type="Gene3D" id="3.30.450.20">
    <property type="entry name" value="PAS domain"/>
    <property type="match status" value="1"/>
</dbReference>
<evidence type="ECO:0000259" key="10">
    <source>
        <dbReference type="PROSITE" id="PS50109"/>
    </source>
</evidence>
<evidence type="ECO:0000256" key="9">
    <source>
        <dbReference type="SAM" id="Phobius"/>
    </source>
</evidence>
<keyword evidence="9" id="KW-0812">Transmembrane</keyword>
<evidence type="ECO:0000256" key="3">
    <source>
        <dbReference type="ARBA" id="ARBA00012438"/>
    </source>
</evidence>
<evidence type="ECO:0000256" key="1">
    <source>
        <dbReference type="ARBA" id="ARBA00000085"/>
    </source>
</evidence>
<evidence type="ECO:0000256" key="5">
    <source>
        <dbReference type="ARBA" id="ARBA00022679"/>
    </source>
</evidence>
<dbReference type="InterPro" id="IPR003661">
    <property type="entry name" value="HisK_dim/P_dom"/>
</dbReference>
<dbReference type="GO" id="GO:0000155">
    <property type="term" value="F:phosphorelay sensor kinase activity"/>
    <property type="evidence" value="ECO:0007669"/>
    <property type="project" value="InterPro"/>
</dbReference>
<feature type="transmembrane region" description="Helical" evidence="9">
    <location>
        <begin position="182"/>
        <end position="201"/>
    </location>
</feature>
<feature type="transmembrane region" description="Helical" evidence="9">
    <location>
        <begin position="6"/>
        <end position="26"/>
    </location>
</feature>
<keyword evidence="9" id="KW-1133">Transmembrane helix</keyword>
<dbReference type="RefSeq" id="WP_227019109.1">
    <property type="nucleotide sequence ID" value="NZ_JAGSND010000009.1"/>
</dbReference>
<keyword evidence="6" id="KW-0418">Kinase</keyword>
<evidence type="ECO:0000256" key="4">
    <source>
        <dbReference type="ARBA" id="ARBA00022553"/>
    </source>
</evidence>
<dbReference type="GO" id="GO:0016036">
    <property type="term" value="P:cellular response to phosphate starvation"/>
    <property type="evidence" value="ECO:0007669"/>
    <property type="project" value="TreeGrafter"/>
</dbReference>
<feature type="domain" description="PAC" evidence="12">
    <location>
        <begin position="286"/>
        <end position="338"/>
    </location>
</feature>
<evidence type="ECO:0000256" key="7">
    <source>
        <dbReference type="ARBA" id="ARBA00023012"/>
    </source>
</evidence>
<feature type="transmembrane region" description="Helical" evidence="9">
    <location>
        <begin position="152"/>
        <end position="170"/>
    </location>
</feature>
<dbReference type="SUPFAM" id="SSF55785">
    <property type="entry name" value="PYP-like sensor domain (PAS domain)"/>
    <property type="match status" value="1"/>
</dbReference>
<dbReference type="InterPro" id="IPR000700">
    <property type="entry name" value="PAS-assoc_C"/>
</dbReference>
<dbReference type="NCBIfam" id="TIGR00229">
    <property type="entry name" value="sensory_box"/>
    <property type="match status" value="1"/>
</dbReference>
<dbReference type="PRINTS" id="PR00344">
    <property type="entry name" value="BCTRLSENSOR"/>
</dbReference>
<dbReference type="CDD" id="cd00082">
    <property type="entry name" value="HisKA"/>
    <property type="match status" value="1"/>
</dbReference>
<dbReference type="InterPro" id="IPR036890">
    <property type="entry name" value="HATPase_C_sf"/>
</dbReference>
<dbReference type="SMART" id="SM00387">
    <property type="entry name" value="HATPase_c"/>
    <property type="match status" value="1"/>
</dbReference>
<dbReference type="Pfam" id="PF00512">
    <property type="entry name" value="HisKA"/>
    <property type="match status" value="1"/>
</dbReference>
<feature type="transmembrane region" description="Helical" evidence="9">
    <location>
        <begin position="125"/>
        <end position="145"/>
    </location>
</feature>
<accession>A0A8J7W4K3</accession>
<keyword evidence="8 9" id="KW-0472">Membrane</keyword>
<dbReference type="EC" id="2.7.13.3" evidence="3"/>
<proteinExistence type="predicted"/>
<dbReference type="PROSITE" id="PS50113">
    <property type="entry name" value="PAC"/>
    <property type="match status" value="1"/>
</dbReference>
<feature type="domain" description="PAS" evidence="11">
    <location>
        <begin position="211"/>
        <end position="254"/>
    </location>
</feature>
<organism evidence="13 14">
    <name type="scientific">Sinanaerobacter chloroacetimidivorans</name>
    <dbReference type="NCBI Taxonomy" id="2818044"/>
    <lineage>
        <taxon>Bacteria</taxon>
        <taxon>Bacillati</taxon>
        <taxon>Bacillota</taxon>
        <taxon>Clostridia</taxon>
        <taxon>Peptostreptococcales</taxon>
        <taxon>Anaerovoracaceae</taxon>
        <taxon>Sinanaerobacter</taxon>
    </lineage>
</organism>
<dbReference type="InterPro" id="IPR003594">
    <property type="entry name" value="HATPase_dom"/>
</dbReference>
<feature type="domain" description="Histidine kinase" evidence="10">
    <location>
        <begin position="349"/>
        <end position="588"/>
    </location>
</feature>
<evidence type="ECO:0000259" key="11">
    <source>
        <dbReference type="PROSITE" id="PS50112"/>
    </source>
</evidence>
<dbReference type="SMART" id="SM00388">
    <property type="entry name" value="HisKA"/>
    <property type="match status" value="1"/>
</dbReference>
<dbReference type="Gene3D" id="1.10.287.130">
    <property type="match status" value="1"/>
</dbReference>
<feature type="transmembrane region" description="Helical" evidence="9">
    <location>
        <begin position="71"/>
        <end position="88"/>
    </location>
</feature>
<dbReference type="GO" id="GO:0004721">
    <property type="term" value="F:phosphoprotein phosphatase activity"/>
    <property type="evidence" value="ECO:0007669"/>
    <property type="project" value="TreeGrafter"/>
</dbReference>
<protein>
    <recommendedName>
        <fullName evidence="3">histidine kinase</fullName>
        <ecNumber evidence="3">2.7.13.3</ecNumber>
    </recommendedName>
</protein>
<evidence type="ECO:0000256" key="8">
    <source>
        <dbReference type="ARBA" id="ARBA00023136"/>
    </source>
</evidence>
<feature type="transmembrane region" description="Helical" evidence="9">
    <location>
        <begin position="95"/>
        <end position="113"/>
    </location>
</feature>
<evidence type="ECO:0000256" key="6">
    <source>
        <dbReference type="ARBA" id="ARBA00022777"/>
    </source>
</evidence>
<dbReference type="PROSITE" id="PS50112">
    <property type="entry name" value="PAS"/>
    <property type="match status" value="1"/>
</dbReference>
<evidence type="ECO:0000313" key="13">
    <source>
        <dbReference type="EMBL" id="MBR0598983.1"/>
    </source>
</evidence>
<dbReference type="PROSITE" id="PS50109">
    <property type="entry name" value="HIS_KIN"/>
    <property type="match status" value="1"/>
</dbReference>
<evidence type="ECO:0000259" key="12">
    <source>
        <dbReference type="PROSITE" id="PS50113"/>
    </source>
</evidence>
<dbReference type="Pfam" id="PF02518">
    <property type="entry name" value="HATPase_c"/>
    <property type="match status" value="1"/>
</dbReference>
<dbReference type="InterPro" id="IPR000014">
    <property type="entry name" value="PAS"/>
</dbReference>
<dbReference type="InterPro" id="IPR036097">
    <property type="entry name" value="HisK_dim/P_sf"/>
</dbReference>
<dbReference type="GO" id="GO:0005886">
    <property type="term" value="C:plasma membrane"/>
    <property type="evidence" value="ECO:0007669"/>
    <property type="project" value="TreeGrafter"/>
</dbReference>
<keyword evidence="5" id="KW-0808">Transferase</keyword>
<dbReference type="AlphaFoldDB" id="A0A8J7W4K3"/>
<dbReference type="InterPro" id="IPR004358">
    <property type="entry name" value="Sig_transdc_His_kin-like_C"/>
</dbReference>
<dbReference type="InterPro" id="IPR035965">
    <property type="entry name" value="PAS-like_dom_sf"/>
</dbReference>
<dbReference type="PANTHER" id="PTHR45453">
    <property type="entry name" value="PHOSPHATE REGULON SENSOR PROTEIN PHOR"/>
    <property type="match status" value="1"/>
</dbReference>
<dbReference type="Gene3D" id="3.30.565.10">
    <property type="entry name" value="Histidine kinase-like ATPase, C-terminal domain"/>
    <property type="match status" value="1"/>
</dbReference>
<comment type="subcellular location">
    <subcellularLocation>
        <location evidence="2">Membrane</location>
    </subcellularLocation>
</comment>
<keyword evidence="7" id="KW-0902">Two-component regulatory system</keyword>
<gene>
    <name evidence="13" type="ORF">KCX82_13925</name>
</gene>
<dbReference type="SUPFAM" id="SSF47384">
    <property type="entry name" value="Homodimeric domain of signal transducing histidine kinase"/>
    <property type="match status" value="1"/>
</dbReference>
<dbReference type="PANTHER" id="PTHR45453:SF1">
    <property type="entry name" value="PHOSPHATE REGULON SENSOR PROTEIN PHOR"/>
    <property type="match status" value="1"/>
</dbReference>
<reference evidence="13" key="1">
    <citation type="submission" date="2021-04" db="EMBL/GenBank/DDBJ databases">
        <title>Sinoanaerobacter chloroacetimidivorans sp. nov., an obligate anaerobic bacterium isolated from anaerobic sludge.</title>
        <authorList>
            <person name="Bao Y."/>
        </authorList>
    </citation>
    <scope>NUCLEOTIDE SEQUENCE</scope>
    <source>
        <strain evidence="13">BAD-6</strain>
    </source>
</reference>
<sequence length="591" mass="67993">MYMLSGYSMMSTVSTTLVFGLIFLLLAKQSGRLYMTLWGSCWIIYSFMFFLDFTNLSGIYTSLHYIAEKQALSLIGALLFLGGTHHFFQLRLPKYLYYVTFFSLFTIGASVFSRQLYEFIVIPNIMYSTFLLIWAGCMFISYTWTQNIPEKLIASFLTILWAIFSNHFGFTLEHVAMATFNYFTGLFMVNLLILFLMIIHFKKTRFLLVKSEVRYRLLVENSSDSMFLYSYKKGAFQYISPSVQPLLGLSSMELYLFPQRFFENIDISNENKELLNLFQHPIHAPSMAVLCLLKDNQPYRWCEMHYLPILDALGIPAAVEGILRDITERKQMEENLKASESARKELVENISHELRTPITLIQGYAESMLNEVVPASSIPSCLKMIHAKTLMLNTLLEDLIQVSHFTSQTLDYKFYEIDAIKYFEAITAQSEFQINRSGRIFHLKNELEEHLIIILDPSRIEQVVSNLINNSIRHTPPGGTIFVECANYKNESYIHDVSMEKNSCTIPDGEIIFTVTDTGEGIQPEDLPHLFERSYRGRNRQGEPQNSNHAGLGLFISQQIIKQHSGRIWAKNSVSGGAMFSFSLPYYKSSD</sequence>
<reference evidence="13" key="2">
    <citation type="submission" date="2021-04" db="EMBL/GenBank/DDBJ databases">
        <authorList>
            <person name="Liu J."/>
        </authorList>
    </citation>
    <scope>NUCLEOTIDE SEQUENCE</scope>
    <source>
        <strain evidence="13">BAD-6</strain>
    </source>
</reference>
<evidence type="ECO:0000313" key="14">
    <source>
        <dbReference type="Proteomes" id="UP000675664"/>
    </source>
</evidence>
<dbReference type="Proteomes" id="UP000675664">
    <property type="component" value="Unassembled WGS sequence"/>
</dbReference>
<comment type="caution">
    <text evidence="13">The sequence shown here is derived from an EMBL/GenBank/DDBJ whole genome shotgun (WGS) entry which is preliminary data.</text>
</comment>
<name>A0A8J7W4K3_9FIRM</name>
<dbReference type="SUPFAM" id="SSF55874">
    <property type="entry name" value="ATPase domain of HSP90 chaperone/DNA topoisomerase II/histidine kinase"/>
    <property type="match status" value="1"/>
</dbReference>
<dbReference type="EMBL" id="JAGSND010000009">
    <property type="protein sequence ID" value="MBR0598983.1"/>
    <property type="molecule type" value="Genomic_DNA"/>
</dbReference>